<comment type="caution">
    <text evidence="1">The sequence shown here is derived from an EMBL/GenBank/DDBJ whole genome shotgun (WGS) entry which is preliminary data.</text>
</comment>
<dbReference type="EMBL" id="JAAIUW010000001">
    <property type="protein sequence ID" value="KAF7843225.1"/>
    <property type="molecule type" value="Genomic_DNA"/>
</dbReference>
<proteinExistence type="predicted"/>
<gene>
    <name evidence="1" type="ORF">G2W53_000130</name>
</gene>
<evidence type="ECO:0000313" key="2">
    <source>
        <dbReference type="Proteomes" id="UP000634136"/>
    </source>
</evidence>
<protein>
    <submittedName>
        <fullName evidence="1">Uncharacterized protein</fullName>
    </submittedName>
</protein>
<organism evidence="1 2">
    <name type="scientific">Senna tora</name>
    <dbReference type="NCBI Taxonomy" id="362788"/>
    <lineage>
        <taxon>Eukaryota</taxon>
        <taxon>Viridiplantae</taxon>
        <taxon>Streptophyta</taxon>
        <taxon>Embryophyta</taxon>
        <taxon>Tracheophyta</taxon>
        <taxon>Spermatophyta</taxon>
        <taxon>Magnoliopsida</taxon>
        <taxon>eudicotyledons</taxon>
        <taxon>Gunneridae</taxon>
        <taxon>Pentapetalae</taxon>
        <taxon>rosids</taxon>
        <taxon>fabids</taxon>
        <taxon>Fabales</taxon>
        <taxon>Fabaceae</taxon>
        <taxon>Caesalpinioideae</taxon>
        <taxon>Cassia clade</taxon>
        <taxon>Senna</taxon>
    </lineage>
</organism>
<sequence>MALVLLGGGLRFVYTKFPLSNV</sequence>
<name>A0A835CKB0_9FABA</name>
<keyword evidence="2" id="KW-1185">Reference proteome</keyword>
<dbReference type="Proteomes" id="UP000634136">
    <property type="component" value="Unassembled WGS sequence"/>
</dbReference>
<reference evidence="1" key="1">
    <citation type="submission" date="2020-09" db="EMBL/GenBank/DDBJ databases">
        <title>Genome-Enabled Discovery of Anthraquinone Biosynthesis in Senna tora.</title>
        <authorList>
            <person name="Kang S.-H."/>
            <person name="Pandey R.P."/>
            <person name="Lee C.-M."/>
            <person name="Sim J.-S."/>
            <person name="Jeong J.-T."/>
            <person name="Choi B.-S."/>
            <person name="Jung M."/>
            <person name="Ginzburg D."/>
            <person name="Zhao K."/>
            <person name="Won S.Y."/>
            <person name="Oh T.-J."/>
            <person name="Yu Y."/>
            <person name="Kim N.-H."/>
            <person name="Lee O.R."/>
            <person name="Lee T.-H."/>
            <person name="Bashyal P."/>
            <person name="Kim T.-S."/>
            <person name="Lee W.-H."/>
            <person name="Kawkins C."/>
            <person name="Kim C.-K."/>
            <person name="Kim J.S."/>
            <person name="Ahn B.O."/>
            <person name="Rhee S.Y."/>
            <person name="Sohng J.K."/>
        </authorList>
    </citation>
    <scope>NUCLEOTIDE SEQUENCE</scope>
    <source>
        <tissue evidence="1">Leaf</tissue>
    </source>
</reference>
<accession>A0A835CKB0</accession>
<dbReference type="AlphaFoldDB" id="A0A835CKB0"/>
<evidence type="ECO:0000313" key="1">
    <source>
        <dbReference type="EMBL" id="KAF7843225.1"/>
    </source>
</evidence>